<dbReference type="SUPFAM" id="SSF52540">
    <property type="entry name" value="P-loop containing nucleoside triphosphate hydrolases"/>
    <property type="match status" value="1"/>
</dbReference>
<dbReference type="Gene3D" id="3.40.50.300">
    <property type="entry name" value="P-loop containing nucleotide triphosphate hydrolases"/>
    <property type="match status" value="1"/>
</dbReference>
<evidence type="ECO:0000313" key="3">
    <source>
        <dbReference type="Proteomes" id="UP000010422"/>
    </source>
</evidence>
<dbReference type="STRING" id="1209962.L0PHG3"/>
<proteinExistence type="predicted"/>
<organism evidence="3">
    <name type="scientific">Pneumocystis jirovecii</name>
    <name type="common">Human pneumocystis pneumonia agent</name>
    <dbReference type="NCBI Taxonomy" id="42068"/>
    <lineage>
        <taxon>Eukaryota</taxon>
        <taxon>Fungi</taxon>
        <taxon>Dikarya</taxon>
        <taxon>Ascomycota</taxon>
        <taxon>Taphrinomycotina</taxon>
        <taxon>Pneumocystomycetes</taxon>
        <taxon>Pneumocystaceae</taxon>
        <taxon>Pneumocystis</taxon>
    </lineage>
</organism>
<dbReference type="PANTHER" id="PTHR46434:SF1">
    <property type="entry name" value="GENETIC INTERACTOR OF PROHIBITINS 3, MITOCHONDRIAL"/>
    <property type="match status" value="1"/>
</dbReference>
<comment type="caution">
    <text evidence="2">The sequence shown here is derived from an EMBL/GenBank/DDBJ whole genome shotgun (WGS) entry which is preliminary data.</text>
</comment>
<gene>
    <name evidence="2" type="ORF">PNEJI1_003679</name>
</gene>
<dbReference type="AlphaFoldDB" id="L0PHG3"/>
<evidence type="ECO:0000313" key="2">
    <source>
        <dbReference type="EMBL" id="CCJ31504.1"/>
    </source>
</evidence>
<dbReference type="GO" id="GO:0005739">
    <property type="term" value="C:mitochondrion"/>
    <property type="evidence" value="ECO:0007669"/>
    <property type="project" value="TreeGrafter"/>
</dbReference>
<dbReference type="InterPro" id="IPR006073">
    <property type="entry name" value="GTP-bd"/>
</dbReference>
<dbReference type="InParanoid" id="L0PHG3"/>
<evidence type="ECO:0000259" key="1">
    <source>
        <dbReference type="Pfam" id="PF01926"/>
    </source>
</evidence>
<reference evidence="2 3" key="1">
    <citation type="journal article" date="2012" name="MBio">
        <title>De novo assembly of the Pneumocystis jirovecii genome from a single bronchoalveolar lavage fluid specimen from a patient.</title>
        <authorList>
            <person name="Cisse O.H."/>
            <person name="Pagni M."/>
            <person name="Hauser P.M."/>
        </authorList>
    </citation>
    <scope>NUCLEOTIDE SEQUENCE [LARGE SCALE GENOMIC DNA]</scope>
    <source>
        <strain evidence="2 3">SE8</strain>
    </source>
</reference>
<dbReference type="InterPro" id="IPR050896">
    <property type="entry name" value="Mito_lipid_metab_GTPase"/>
</dbReference>
<dbReference type="EMBL" id="CAKM01000335">
    <property type="protein sequence ID" value="CCJ31504.1"/>
    <property type="molecule type" value="Genomic_DNA"/>
</dbReference>
<dbReference type="InterPro" id="IPR027417">
    <property type="entry name" value="P-loop_NTPase"/>
</dbReference>
<dbReference type="GO" id="GO:0005525">
    <property type="term" value="F:GTP binding"/>
    <property type="evidence" value="ECO:0007669"/>
    <property type="project" value="InterPro"/>
</dbReference>
<sequence length="146" mass="16484">MSKLTLDVKEKILPFIILTSAVKGWGIEQLITSINKYKAKKSNIYIIGMTNVGKSSIISKFASRVGYEETPTVNINRLGNLFKNNGVIIDTPGISSPGRQLYKYVDYDNLKVYVPKKRFPRIKPFAMKAGQTLIIERIVRIDCLDT</sequence>
<dbReference type="Pfam" id="PF01926">
    <property type="entry name" value="MMR_HSR1"/>
    <property type="match status" value="1"/>
</dbReference>
<dbReference type="Proteomes" id="UP000010422">
    <property type="component" value="Unassembled WGS sequence"/>
</dbReference>
<name>L0PHG3_PNEJI</name>
<dbReference type="PANTHER" id="PTHR46434">
    <property type="entry name" value="GENETIC INTERACTOR OF PROHIBITINS 3, MITOCHONDRIAL"/>
    <property type="match status" value="1"/>
</dbReference>
<protein>
    <recommendedName>
        <fullName evidence="1">G domain-containing protein</fullName>
    </recommendedName>
</protein>
<feature type="non-terminal residue" evidence="2">
    <location>
        <position position="146"/>
    </location>
</feature>
<feature type="domain" description="G" evidence="1">
    <location>
        <begin position="44"/>
        <end position="95"/>
    </location>
</feature>
<dbReference type="VEuPathDB" id="FungiDB:PNEJI1_003679"/>
<accession>L0PHG3</accession>